<dbReference type="AlphaFoldDB" id="A0A4S3JAQ9"/>
<dbReference type="Proteomes" id="UP000308092">
    <property type="component" value="Unassembled WGS sequence"/>
</dbReference>
<reference evidence="2 3" key="1">
    <citation type="submission" date="2019-03" db="EMBL/GenBank/DDBJ databases">
        <title>The genome sequence of a newly discovered highly antifungal drug resistant Aspergillus species, Aspergillus tanneri NIH 1004.</title>
        <authorList>
            <person name="Mounaud S."/>
            <person name="Singh I."/>
            <person name="Joardar V."/>
            <person name="Pakala S."/>
            <person name="Pakala S."/>
            <person name="Venepally P."/>
            <person name="Hoover J."/>
            <person name="Nierman W."/>
            <person name="Chung J."/>
            <person name="Losada L."/>
        </authorList>
    </citation>
    <scope>NUCLEOTIDE SEQUENCE [LARGE SCALE GENOMIC DNA]</scope>
    <source>
        <strain evidence="2 3">NIH1004</strain>
    </source>
</reference>
<evidence type="ECO:0000313" key="3">
    <source>
        <dbReference type="Proteomes" id="UP000308092"/>
    </source>
</evidence>
<accession>A0A4S3JAQ9</accession>
<dbReference type="InterPro" id="IPR053137">
    <property type="entry name" value="NLR-like"/>
</dbReference>
<dbReference type="Gene3D" id="1.25.40.10">
    <property type="entry name" value="Tetratricopeptide repeat domain"/>
    <property type="match status" value="1"/>
</dbReference>
<dbReference type="VEuPathDB" id="FungiDB:EYZ11_009167"/>
<keyword evidence="1" id="KW-1133">Transmembrane helix</keyword>
<proteinExistence type="predicted"/>
<dbReference type="STRING" id="1220188.A0A4S3JAQ9"/>
<dbReference type="EMBL" id="SOSA01000422">
    <property type="protein sequence ID" value="THC91368.1"/>
    <property type="molecule type" value="Genomic_DNA"/>
</dbReference>
<dbReference type="SUPFAM" id="SSF48452">
    <property type="entry name" value="TPR-like"/>
    <property type="match status" value="1"/>
</dbReference>
<comment type="caution">
    <text evidence="2">The sequence shown here is derived from an EMBL/GenBank/DDBJ whole genome shotgun (WGS) entry which is preliminary data.</text>
</comment>
<keyword evidence="1" id="KW-0472">Membrane</keyword>
<feature type="transmembrane region" description="Helical" evidence="1">
    <location>
        <begin position="194"/>
        <end position="211"/>
    </location>
</feature>
<dbReference type="Pfam" id="PF13424">
    <property type="entry name" value="TPR_12"/>
    <property type="match status" value="1"/>
</dbReference>
<keyword evidence="1" id="KW-0812">Transmembrane</keyword>
<gene>
    <name evidence="2" type="ORF">EYZ11_009167</name>
</gene>
<dbReference type="Pfam" id="PF13374">
    <property type="entry name" value="TPR_10"/>
    <property type="match status" value="1"/>
</dbReference>
<organism evidence="2 3">
    <name type="scientific">Aspergillus tanneri</name>
    <dbReference type="NCBI Taxonomy" id="1220188"/>
    <lineage>
        <taxon>Eukaryota</taxon>
        <taxon>Fungi</taxon>
        <taxon>Dikarya</taxon>
        <taxon>Ascomycota</taxon>
        <taxon>Pezizomycotina</taxon>
        <taxon>Eurotiomycetes</taxon>
        <taxon>Eurotiomycetidae</taxon>
        <taxon>Eurotiales</taxon>
        <taxon>Aspergillaceae</taxon>
        <taxon>Aspergillus</taxon>
        <taxon>Aspergillus subgen. Circumdati</taxon>
    </lineage>
</organism>
<evidence type="ECO:0000256" key="1">
    <source>
        <dbReference type="SAM" id="Phobius"/>
    </source>
</evidence>
<name>A0A4S3JAQ9_9EURO</name>
<dbReference type="InterPro" id="IPR011990">
    <property type="entry name" value="TPR-like_helical_dom_sf"/>
</dbReference>
<sequence>MTNLASTYASQGRWKEAEELQTEVLGLSLRALGPEHPDSLTIMANLASTYWIQQRWKEAEALEIQVLEIRKRVLGPQHPDTLACMNNIAYTWKSLGKEDDAVLLMRECVHFCNRYLGPDHPHTISSTTTLQDWQRVFFGGYPFLEIRVAQASKLKSACLCKVLAPTYDPILRLFGQIGYPPSDRPETGSRHQKIFVSFWIFLLSGVCYAVWTGKQESLVTHSVYLALHSEENCHYLWALAFFVWITPKWQGPKLHAVLKQAEEQASRSTW</sequence>
<dbReference type="PANTHER" id="PTHR46082:SF11">
    <property type="entry name" value="AAA+ ATPASE DOMAIN-CONTAINING PROTEIN-RELATED"/>
    <property type="match status" value="1"/>
</dbReference>
<protein>
    <recommendedName>
        <fullName evidence="4">Kinesin light chain</fullName>
    </recommendedName>
</protein>
<dbReference type="PANTHER" id="PTHR46082">
    <property type="entry name" value="ATP/GTP-BINDING PROTEIN-RELATED"/>
    <property type="match status" value="1"/>
</dbReference>
<keyword evidence="3" id="KW-1185">Reference proteome</keyword>
<evidence type="ECO:0008006" key="4">
    <source>
        <dbReference type="Google" id="ProtNLM"/>
    </source>
</evidence>
<evidence type="ECO:0000313" key="2">
    <source>
        <dbReference type="EMBL" id="THC91368.1"/>
    </source>
</evidence>